<evidence type="ECO:0000313" key="6">
    <source>
        <dbReference type="Proteomes" id="UP000272490"/>
    </source>
</evidence>
<dbReference type="Pfam" id="PF19085">
    <property type="entry name" value="Choline_bind_2"/>
    <property type="match status" value="1"/>
</dbReference>
<evidence type="ECO:0000259" key="4">
    <source>
        <dbReference type="Pfam" id="PF00188"/>
    </source>
</evidence>
<dbReference type="OrthoDB" id="2064683at2"/>
<feature type="signal peptide" evidence="3">
    <location>
        <begin position="1"/>
        <end position="26"/>
    </location>
</feature>
<comment type="caution">
    <text evidence="5">The sequence shown here is derived from an EMBL/GenBank/DDBJ whole genome shotgun (WGS) entry which is preliminary data.</text>
</comment>
<evidence type="ECO:0000256" key="1">
    <source>
        <dbReference type="ARBA" id="ARBA00022737"/>
    </source>
</evidence>
<organism evidence="5 6">
    <name type="scientific">Lachnoanaerobaculum gingivalis</name>
    <dbReference type="NCBI Taxonomy" id="2490855"/>
    <lineage>
        <taxon>Bacteria</taxon>
        <taxon>Bacillati</taxon>
        <taxon>Bacillota</taxon>
        <taxon>Clostridia</taxon>
        <taxon>Lachnospirales</taxon>
        <taxon>Lachnospiraceae</taxon>
        <taxon>Lachnoanaerobaculum</taxon>
    </lineage>
</organism>
<keyword evidence="6" id="KW-1185">Reference proteome</keyword>
<feature type="repeat" description="Cell wall-binding" evidence="2">
    <location>
        <begin position="52"/>
        <end position="71"/>
    </location>
</feature>
<accession>A0A3P3QXI7</accession>
<dbReference type="RefSeq" id="WP_128673742.1">
    <property type="nucleotide sequence ID" value="NZ_RRCO01000002.1"/>
</dbReference>
<dbReference type="SUPFAM" id="SSF69360">
    <property type="entry name" value="Cell wall binding repeat"/>
    <property type="match status" value="1"/>
</dbReference>
<dbReference type="AlphaFoldDB" id="A0A3P3QXI7"/>
<feature type="chain" id="PRO_5018157539" evidence="3">
    <location>
        <begin position="27"/>
        <end position="449"/>
    </location>
</feature>
<dbReference type="PROSITE" id="PS51170">
    <property type="entry name" value="CW"/>
    <property type="match status" value="1"/>
</dbReference>
<dbReference type="Gene3D" id="2.10.270.10">
    <property type="entry name" value="Cholin Binding"/>
    <property type="match status" value="1"/>
</dbReference>
<dbReference type="InterPro" id="IPR035940">
    <property type="entry name" value="CAP_sf"/>
</dbReference>
<dbReference type="InterPro" id="IPR014044">
    <property type="entry name" value="CAP_dom"/>
</dbReference>
<sequence>MGLSKKILGLIFVCFTSCLLSMTALASPPVLEGWKQNDIGWWYRQVDGTYPSDSWKNINKKWYYFDDNGYMVEDSWVENYYLGSDGAMLVSAMTPDGHYVLENGERIEDSLDANQTGITVNVHKPDVDKRELESLIGPGAELSEYYKSEVFENLENNIDSLAGEGIKEVYDENNAVEAYTSNLFEETKVFENTNNNIGPVADNTASDSNNIGPTADQNNDTATQAVPSVNDANETTTQAVPSANDTNVTNVPTTVITNDNVEGDTRAKIIAKLREYGLSEAEANLYYLINEYRESLGLSKLSFSKSLTSVARAHVKDSHDYTPRLQLDSRGIQGNLHSWSNNGNWSSGAYTPDHAHAQIMWDKPSELTDYKGTGYEISVYHSIGIDPKLALDLWKSSSGHNEVITGDNDWSFITTMGVAMDKNYSHLWFGGDEDPAGYYDIEGYEVVHP</sequence>
<dbReference type="Proteomes" id="UP000272490">
    <property type="component" value="Unassembled WGS sequence"/>
</dbReference>
<dbReference type="SUPFAM" id="SSF55797">
    <property type="entry name" value="PR-1-like"/>
    <property type="match status" value="1"/>
</dbReference>
<keyword evidence="3" id="KW-0732">Signal</keyword>
<dbReference type="InterPro" id="IPR018337">
    <property type="entry name" value="Cell_wall/Cho-bd_repeat"/>
</dbReference>
<feature type="domain" description="SCP" evidence="4">
    <location>
        <begin position="287"/>
        <end position="402"/>
    </location>
</feature>
<keyword evidence="1" id="KW-0677">Repeat</keyword>
<gene>
    <name evidence="5" type="ORF">EHV10_05175</name>
</gene>
<dbReference type="Gene3D" id="3.40.33.10">
    <property type="entry name" value="CAP"/>
    <property type="match status" value="1"/>
</dbReference>
<name>A0A3P3QXI7_9FIRM</name>
<evidence type="ECO:0000256" key="3">
    <source>
        <dbReference type="SAM" id="SignalP"/>
    </source>
</evidence>
<dbReference type="EMBL" id="RRCO01000002">
    <property type="protein sequence ID" value="RRJ25931.1"/>
    <property type="molecule type" value="Genomic_DNA"/>
</dbReference>
<proteinExistence type="predicted"/>
<reference evidence="5 6" key="1">
    <citation type="submission" date="2018-11" db="EMBL/GenBank/DDBJ databases">
        <title>Genome sequencing of Lachnoanaerobaculum sp. KCOM 2030 (= ChDC B114).</title>
        <authorList>
            <person name="Kook J.-K."/>
            <person name="Park S.-N."/>
            <person name="Lim Y.K."/>
        </authorList>
    </citation>
    <scope>NUCLEOTIDE SEQUENCE [LARGE SCALE GENOMIC DNA]</scope>
    <source>
        <strain evidence="5 6">KCOM 2030</strain>
    </source>
</reference>
<dbReference type="Pfam" id="PF00188">
    <property type="entry name" value="CAP"/>
    <property type="match status" value="1"/>
</dbReference>
<evidence type="ECO:0000313" key="5">
    <source>
        <dbReference type="EMBL" id="RRJ25931.1"/>
    </source>
</evidence>
<protein>
    <submittedName>
        <fullName evidence="5">Secretion protein</fullName>
    </submittedName>
</protein>
<evidence type="ECO:0000256" key="2">
    <source>
        <dbReference type="PROSITE-ProRule" id="PRU00591"/>
    </source>
</evidence>